<dbReference type="PANTHER" id="PTHR43877">
    <property type="entry name" value="AMINOALKYLPHOSPHONATE N-ACETYLTRANSFERASE-RELATED-RELATED"/>
    <property type="match status" value="1"/>
</dbReference>
<dbReference type="SUPFAM" id="SSF55729">
    <property type="entry name" value="Acyl-CoA N-acyltransferases (Nat)"/>
    <property type="match status" value="1"/>
</dbReference>
<protein>
    <submittedName>
        <fullName evidence="4">GNAT family N-acetyltransferase</fullName>
        <ecNumber evidence="4">2.3.1.-</ecNumber>
    </submittedName>
</protein>
<feature type="domain" description="N-acetyltransferase" evidence="3">
    <location>
        <begin position="1"/>
        <end position="156"/>
    </location>
</feature>
<dbReference type="RefSeq" id="WP_190704032.1">
    <property type="nucleotide sequence ID" value="NZ_JAMPKX010000007.1"/>
</dbReference>
<keyword evidence="1 4" id="KW-0808">Transferase</keyword>
<evidence type="ECO:0000256" key="2">
    <source>
        <dbReference type="ARBA" id="ARBA00023315"/>
    </source>
</evidence>
<accession>A0ABV0K6P4</accession>
<dbReference type="InterPro" id="IPR000182">
    <property type="entry name" value="GNAT_dom"/>
</dbReference>
<comment type="caution">
    <text evidence="4">The sequence shown here is derived from an EMBL/GenBank/DDBJ whole genome shotgun (WGS) entry which is preliminary data.</text>
</comment>
<dbReference type="GO" id="GO:0016746">
    <property type="term" value="F:acyltransferase activity"/>
    <property type="evidence" value="ECO:0007669"/>
    <property type="project" value="UniProtKB-KW"/>
</dbReference>
<dbReference type="EC" id="2.3.1.-" evidence="4"/>
<sequence>MIRPTVAADASNLISLAGATGLFEPHQLKELSTLLANSFDDTTASKAFWLTDDDSGPVGMAYCELERMTDQTWNLQLIAIHPSRQGQGRGTALLRHTEQTLVARGGRMLIVETSGSADFERVRTFYANCGYQEEGRIRDFYGTGYDKVAFRKVLEV</sequence>
<evidence type="ECO:0000256" key="1">
    <source>
        <dbReference type="ARBA" id="ARBA00022679"/>
    </source>
</evidence>
<evidence type="ECO:0000313" key="4">
    <source>
        <dbReference type="EMBL" id="MEP0948420.1"/>
    </source>
</evidence>
<keyword evidence="5" id="KW-1185">Reference proteome</keyword>
<dbReference type="Gene3D" id="3.40.630.30">
    <property type="match status" value="1"/>
</dbReference>
<dbReference type="CDD" id="cd04301">
    <property type="entry name" value="NAT_SF"/>
    <property type="match status" value="1"/>
</dbReference>
<gene>
    <name evidence="4" type="ORF">NC992_16160</name>
</gene>
<dbReference type="InterPro" id="IPR050832">
    <property type="entry name" value="Bact_Acetyltransf"/>
</dbReference>
<dbReference type="PROSITE" id="PS51186">
    <property type="entry name" value="GNAT"/>
    <property type="match status" value="1"/>
</dbReference>
<evidence type="ECO:0000259" key="3">
    <source>
        <dbReference type="PROSITE" id="PS51186"/>
    </source>
</evidence>
<reference evidence="4 5" key="1">
    <citation type="submission" date="2022-04" db="EMBL/GenBank/DDBJ databases">
        <title>Positive selection, recombination, and allopatry shape intraspecific diversity of widespread and dominant cyanobacteria.</title>
        <authorList>
            <person name="Wei J."/>
            <person name="Shu W."/>
            <person name="Hu C."/>
        </authorList>
    </citation>
    <scope>NUCLEOTIDE SEQUENCE [LARGE SCALE GENOMIC DNA]</scope>
    <source>
        <strain evidence="4 5">DQ-A4</strain>
    </source>
</reference>
<dbReference type="Pfam" id="PF13508">
    <property type="entry name" value="Acetyltransf_7"/>
    <property type="match status" value="1"/>
</dbReference>
<dbReference type="Proteomes" id="UP001482513">
    <property type="component" value="Unassembled WGS sequence"/>
</dbReference>
<proteinExistence type="predicted"/>
<dbReference type="EMBL" id="JAMPKX010000007">
    <property type="protein sequence ID" value="MEP0948420.1"/>
    <property type="molecule type" value="Genomic_DNA"/>
</dbReference>
<evidence type="ECO:0000313" key="5">
    <source>
        <dbReference type="Proteomes" id="UP001482513"/>
    </source>
</evidence>
<organism evidence="4 5">
    <name type="scientific">Leptolyngbya subtilissima DQ-A4</name>
    <dbReference type="NCBI Taxonomy" id="2933933"/>
    <lineage>
        <taxon>Bacteria</taxon>
        <taxon>Bacillati</taxon>
        <taxon>Cyanobacteriota</taxon>
        <taxon>Cyanophyceae</taxon>
        <taxon>Leptolyngbyales</taxon>
        <taxon>Leptolyngbyaceae</taxon>
        <taxon>Leptolyngbya group</taxon>
        <taxon>Leptolyngbya</taxon>
    </lineage>
</organism>
<dbReference type="InterPro" id="IPR016181">
    <property type="entry name" value="Acyl_CoA_acyltransferase"/>
</dbReference>
<name>A0ABV0K6P4_9CYAN</name>
<keyword evidence="2 4" id="KW-0012">Acyltransferase</keyword>